<feature type="region of interest" description="Disordered" evidence="7">
    <location>
        <begin position="26"/>
        <end position="71"/>
    </location>
</feature>
<dbReference type="PANTHER" id="PTHR12763:SF51">
    <property type="entry name" value="MITOCHONDRIAL IMPORT INNER MEMBRANE TRANSLOCASE SUBUNIT TIM14-3"/>
    <property type="match status" value="1"/>
</dbReference>
<keyword evidence="2" id="KW-0999">Mitochondrion inner membrane</keyword>
<gene>
    <name evidence="8" type="ORF">D8674_008577</name>
</gene>
<organism evidence="8 9">
    <name type="scientific">Pyrus ussuriensis x Pyrus communis</name>
    <dbReference type="NCBI Taxonomy" id="2448454"/>
    <lineage>
        <taxon>Eukaryota</taxon>
        <taxon>Viridiplantae</taxon>
        <taxon>Streptophyta</taxon>
        <taxon>Embryophyta</taxon>
        <taxon>Tracheophyta</taxon>
        <taxon>Spermatophyta</taxon>
        <taxon>Magnoliopsida</taxon>
        <taxon>eudicotyledons</taxon>
        <taxon>Gunneridae</taxon>
        <taxon>Pentapetalae</taxon>
        <taxon>rosids</taxon>
        <taxon>fabids</taxon>
        <taxon>Rosales</taxon>
        <taxon>Rosaceae</taxon>
        <taxon>Amygdaloideae</taxon>
        <taxon>Maleae</taxon>
        <taxon>Pyrus</taxon>
    </lineage>
</organism>
<dbReference type="GO" id="GO:0001405">
    <property type="term" value="C:PAM complex, Tim23 associated import motor"/>
    <property type="evidence" value="ECO:0007669"/>
    <property type="project" value="TreeGrafter"/>
</dbReference>
<evidence type="ECO:0000256" key="2">
    <source>
        <dbReference type="ARBA" id="ARBA00022792"/>
    </source>
</evidence>
<comment type="function">
    <text evidence="5">Component of the PAM complex, a complex required for the translocation of transit peptide-containing proteins from the inner membrane into the mitochondrial matrix in an ATP-dependent manner.</text>
</comment>
<dbReference type="PANTHER" id="PTHR12763">
    <property type="match status" value="1"/>
</dbReference>
<keyword evidence="3" id="KW-0496">Mitochondrion</keyword>
<dbReference type="FunFam" id="1.10.287.110:FF:000001">
    <property type="entry name" value="Import inner membrane translocase subunit tim14"/>
    <property type="match status" value="1"/>
</dbReference>
<reference evidence="9" key="2">
    <citation type="submission" date="2019-10" db="EMBL/GenBank/DDBJ databases">
        <title>A de novo genome assembly of a pear dwarfing rootstock.</title>
        <authorList>
            <person name="Wang F."/>
            <person name="Wang J."/>
            <person name="Li S."/>
            <person name="Zhang Y."/>
            <person name="Fang M."/>
            <person name="Ma L."/>
            <person name="Zhao Y."/>
            <person name="Jiang S."/>
        </authorList>
    </citation>
    <scope>NUCLEOTIDE SEQUENCE [LARGE SCALE GENOMIC DNA]</scope>
</reference>
<sequence length="110" mass="12349">MQVPDAINRSLIATEAQNVSMAAAAEPARHKKYSENTRFMSQHEEVEEEKEPEVMTPRRETTPKDKIREAHRRVMVANHPDAGGSHYLASKINEAKEMMLGRTKGTGSAF</sequence>
<keyword evidence="8" id="KW-0808">Transferase</keyword>
<dbReference type="SUPFAM" id="SSF46565">
    <property type="entry name" value="Chaperone J-domain"/>
    <property type="match status" value="1"/>
</dbReference>
<dbReference type="AlphaFoldDB" id="A0A5N5HU38"/>
<dbReference type="GO" id="GO:0016740">
    <property type="term" value="F:transferase activity"/>
    <property type="evidence" value="ECO:0007669"/>
    <property type="project" value="UniProtKB-KW"/>
</dbReference>
<dbReference type="OrthoDB" id="240298at2759"/>
<reference evidence="8 9" key="3">
    <citation type="submission" date="2019-11" db="EMBL/GenBank/DDBJ databases">
        <title>A de novo genome assembly of a pear dwarfing rootstock.</title>
        <authorList>
            <person name="Wang F."/>
            <person name="Wang J."/>
            <person name="Li S."/>
            <person name="Zhang Y."/>
            <person name="Fang M."/>
            <person name="Ma L."/>
            <person name="Zhao Y."/>
            <person name="Jiang S."/>
        </authorList>
    </citation>
    <scope>NUCLEOTIDE SEQUENCE [LARGE SCALE GENOMIC DNA]</scope>
    <source>
        <strain evidence="8">S2</strain>
        <tissue evidence="8">Leaf</tissue>
    </source>
</reference>
<keyword evidence="9" id="KW-1185">Reference proteome</keyword>
<proteinExistence type="predicted"/>
<evidence type="ECO:0000313" key="8">
    <source>
        <dbReference type="EMBL" id="KAB2631058.1"/>
    </source>
</evidence>
<reference evidence="8 9" key="1">
    <citation type="submission" date="2019-09" db="EMBL/GenBank/DDBJ databases">
        <authorList>
            <person name="Ou C."/>
        </authorList>
    </citation>
    <scope>NUCLEOTIDE SEQUENCE [LARGE SCALE GENOMIC DNA]</scope>
    <source>
        <strain evidence="8">S2</strain>
        <tissue evidence="8">Leaf</tissue>
    </source>
</reference>
<evidence type="ECO:0000256" key="5">
    <source>
        <dbReference type="ARBA" id="ARBA00059031"/>
    </source>
</evidence>
<dbReference type="Gene3D" id="1.10.287.110">
    <property type="entry name" value="DnaJ domain"/>
    <property type="match status" value="1"/>
</dbReference>
<accession>A0A5N5HU38</accession>
<dbReference type="GO" id="GO:0030150">
    <property type="term" value="P:protein import into mitochondrial matrix"/>
    <property type="evidence" value="ECO:0007669"/>
    <property type="project" value="TreeGrafter"/>
</dbReference>
<evidence type="ECO:0000256" key="3">
    <source>
        <dbReference type="ARBA" id="ARBA00023128"/>
    </source>
</evidence>
<evidence type="ECO:0000256" key="7">
    <source>
        <dbReference type="SAM" id="MobiDB-lite"/>
    </source>
</evidence>
<evidence type="ECO:0000256" key="4">
    <source>
        <dbReference type="ARBA" id="ARBA00023136"/>
    </source>
</evidence>
<evidence type="ECO:0000313" key="9">
    <source>
        <dbReference type="Proteomes" id="UP000327157"/>
    </source>
</evidence>
<dbReference type="Proteomes" id="UP000327157">
    <property type="component" value="Chromosome 12"/>
</dbReference>
<name>A0A5N5HU38_9ROSA</name>
<dbReference type="GO" id="GO:0001671">
    <property type="term" value="F:ATPase activator activity"/>
    <property type="evidence" value="ECO:0007669"/>
    <property type="project" value="TreeGrafter"/>
</dbReference>
<evidence type="ECO:0000256" key="1">
    <source>
        <dbReference type="ARBA" id="ARBA00004273"/>
    </source>
</evidence>
<keyword evidence="4" id="KW-0472">Membrane</keyword>
<dbReference type="InterPro" id="IPR036869">
    <property type="entry name" value="J_dom_sf"/>
</dbReference>
<comment type="subcellular location">
    <subcellularLocation>
        <location evidence="1">Mitochondrion inner membrane</location>
    </subcellularLocation>
</comment>
<evidence type="ECO:0000256" key="6">
    <source>
        <dbReference type="ARBA" id="ARBA00063640"/>
    </source>
</evidence>
<comment type="subunit">
    <text evidence="6">Probable component of the PAM complex at least composed of a mitochondrial HSP70 protein, TIMM44 and TIMM14. The complex interacts with the TIMM23 component of the TIM17:23 complex.</text>
</comment>
<comment type="caution">
    <text evidence="8">The sequence shown here is derived from an EMBL/GenBank/DDBJ whole genome shotgun (WGS) entry which is preliminary data.</text>
</comment>
<feature type="compositionally biased region" description="Basic and acidic residues" evidence="7">
    <location>
        <begin position="52"/>
        <end position="68"/>
    </location>
</feature>
<protein>
    <submittedName>
        <fullName evidence="8">Beta-1,4-xylosyltransferase IRX9</fullName>
    </submittedName>
</protein>
<dbReference type="EMBL" id="SMOL01000143">
    <property type="protein sequence ID" value="KAB2631058.1"/>
    <property type="molecule type" value="Genomic_DNA"/>
</dbReference>